<dbReference type="InterPro" id="IPR011323">
    <property type="entry name" value="Mss4/transl-control_tumour"/>
</dbReference>
<dbReference type="PRINTS" id="PR01653">
    <property type="entry name" value="TCTPROTEIN"/>
</dbReference>
<keyword evidence="3" id="KW-1185">Reference proteome</keyword>
<protein>
    <submittedName>
        <fullName evidence="2">Uncharacterized protein</fullName>
    </submittedName>
</protein>
<evidence type="ECO:0000313" key="3">
    <source>
        <dbReference type="Proteomes" id="UP000652761"/>
    </source>
</evidence>
<reference evidence="2" key="1">
    <citation type="submission" date="2017-07" db="EMBL/GenBank/DDBJ databases">
        <title>Taro Niue Genome Assembly and Annotation.</title>
        <authorList>
            <person name="Atibalentja N."/>
            <person name="Keating K."/>
            <person name="Fields C.J."/>
        </authorList>
    </citation>
    <scope>NUCLEOTIDE SEQUENCE</scope>
    <source>
        <strain evidence="2">Niue_2</strain>
        <tissue evidence="2">Leaf</tissue>
    </source>
</reference>
<feature type="region of interest" description="Disordered" evidence="1">
    <location>
        <begin position="1"/>
        <end position="23"/>
    </location>
</feature>
<dbReference type="InterPro" id="IPR018103">
    <property type="entry name" value="Translation_control_tumour_CS"/>
</dbReference>
<dbReference type="EMBL" id="NMUH01000114">
    <property type="protein sequence ID" value="MQL71973.1"/>
    <property type="molecule type" value="Genomic_DNA"/>
</dbReference>
<proteinExistence type="predicted"/>
<dbReference type="Gene3D" id="2.170.150.10">
    <property type="entry name" value="Metal Binding Protein, Guanine Nucleotide Exchange Factor, Chain A"/>
    <property type="match status" value="1"/>
</dbReference>
<dbReference type="AlphaFoldDB" id="A0A843TR96"/>
<dbReference type="PANTHER" id="PTHR11991">
    <property type="entry name" value="TRANSLATIONALLY CONTROLLED TUMOR PROTEIN-RELATED"/>
    <property type="match status" value="1"/>
</dbReference>
<accession>A0A843TR96</accession>
<dbReference type="SUPFAM" id="SSF51316">
    <property type="entry name" value="Mss4-like"/>
    <property type="match status" value="1"/>
</dbReference>
<evidence type="ECO:0000256" key="1">
    <source>
        <dbReference type="SAM" id="MobiDB-lite"/>
    </source>
</evidence>
<evidence type="ECO:0000313" key="2">
    <source>
        <dbReference type="EMBL" id="MQL71973.1"/>
    </source>
</evidence>
<dbReference type="InterPro" id="IPR018105">
    <property type="entry name" value="Translational_control_tumour_p"/>
</dbReference>
<gene>
    <name evidence="2" type="ORF">Taro_004294</name>
</gene>
<dbReference type="OrthoDB" id="10248936at2759"/>
<dbReference type="GO" id="GO:0005737">
    <property type="term" value="C:cytoplasm"/>
    <property type="evidence" value="ECO:0007669"/>
    <property type="project" value="TreeGrafter"/>
</dbReference>
<dbReference type="Proteomes" id="UP000652761">
    <property type="component" value="Unassembled WGS sequence"/>
</dbReference>
<dbReference type="Pfam" id="PF00838">
    <property type="entry name" value="TCTP"/>
    <property type="match status" value="1"/>
</dbReference>
<name>A0A843TR96_COLES</name>
<comment type="caution">
    <text evidence="2">The sequence shown here is derived from an EMBL/GenBank/DDBJ whole genome shotgun (WGS) entry which is preliminary data.</text>
</comment>
<organism evidence="2 3">
    <name type="scientific">Colocasia esculenta</name>
    <name type="common">Wild taro</name>
    <name type="synonym">Arum esculentum</name>
    <dbReference type="NCBI Taxonomy" id="4460"/>
    <lineage>
        <taxon>Eukaryota</taxon>
        <taxon>Viridiplantae</taxon>
        <taxon>Streptophyta</taxon>
        <taxon>Embryophyta</taxon>
        <taxon>Tracheophyta</taxon>
        <taxon>Spermatophyta</taxon>
        <taxon>Magnoliopsida</taxon>
        <taxon>Liliopsida</taxon>
        <taxon>Araceae</taxon>
        <taxon>Aroideae</taxon>
        <taxon>Colocasieae</taxon>
        <taxon>Colocasia</taxon>
    </lineage>
</organism>
<dbReference type="GO" id="GO:0005509">
    <property type="term" value="F:calcium ion binding"/>
    <property type="evidence" value="ECO:0007669"/>
    <property type="project" value="TreeGrafter"/>
</dbReference>
<dbReference type="PANTHER" id="PTHR11991:SF0">
    <property type="entry name" value="TRANSLATIONALLY-CONTROLLED TUMOR PROTEIN"/>
    <property type="match status" value="1"/>
</dbReference>
<dbReference type="InterPro" id="IPR011057">
    <property type="entry name" value="Mss4-like_sf"/>
</dbReference>
<sequence length="211" mass="23258">MCGKLKGRSATGGEHRRNSAPATVARFRRSPEAGFRRSSTTSSGDSISKRIFLTILSFEPKIYPIIFVIKRGILFSQWVVKGAIELDIGANPSAEGGGEDETVDDQAVKVVDIVDTFRLQVSSMLKTVNNMVLHAIYSLNERRFCTVSFPKNRDNLLLTRITIGSSVHEEAHQELGPEVGRFVGESMQDDGTVVTDPTFLYLAYGLKEAKC</sequence>
<dbReference type="PROSITE" id="PS01002">
    <property type="entry name" value="TCTP_1"/>
    <property type="match status" value="1"/>
</dbReference>